<evidence type="ECO:0000313" key="2">
    <source>
        <dbReference type="WBParaSite" id="ES5_v2.g22355.t1"/>
    </source>
</evidence>
<reference evidence="2" key="1">
    <citation type="submission" date="2022-11" db="UniProtKB">
        <authorList>
            <consortium name="WormBaseParasite"/>
        </authorList>
    </citation>
    <scope>IDENTIFICATION</scope>
</reference>
<proteinExistence type="predicted"/>
<accession>A0AC34FZB0</accession>
<dbReference type="WBParaSite" id="ES5_v2.g22355.t1">
    <property type="protein sequence ID" value="ES5_v2.g22355.t1"/>
    <property type="gene ID" value="ES5_v2.g22355"/>
</dbReference>
<sequence length="289" mass="33257">MKQLLLFFVLFFLVINFIVFVESATEVYHGNRRYWIIEADGKTHVALHVLKERIKLIFPKDKTFPDLLSNIKLYSPTGNGKCQDKTNTLEFTLLIDSENFIHGFINATNIGRIEVVKAYLYEMCPLIGVKYNYASPLIDVNPVEIAVYGRMCPNSVPFEVYDKDKTKHFMELDVSGTFECQAFMELPSYMQIEDYILPDASRLVLNESYAGNDETFWWKNGNDEMLPAGVEFDGSGNVRINISKSTKENPHFFRIGQNQPLPSLQFQFDTKCNGFKFGMFLNLQDPPEC</sequence>
<organism evidence="1 2">
    <name type="scientific">Panagrolaimus sp. ES5</name>
    <dbReference type="NCBI Taxonomy" id="591445"/>
    <lineage>
        <taxon>Eukaryota</taxon>
        <taxon>Metazoa</taxon>
        <taxon>Ecdysozoa</taxon>
        <taxon>Nematoda</taxon>
        <taxon>Chromadorea</taxon>
        <taxon>Rhabditida</taxon>
        <taxon>Tylenchina</taxon>
        <taxon>Panagrolaimomorpha</taxon>
        <taxon>Panagrolaimoidea</taxon>
        <taxon>Panagrolaimidae</taxon>
        <taxon>Panagrolaimus</taxon>
    </lineage>
</organism>
<dbReference type="Proteomes" id="UP000887579">
    <property type="component" value="Unplaced"/>
</dbReference>
<protein>
    <submittedName>
        <fullName evidence="2">Uncharacterized protein</fullName>
    </submittedName>
</protein>
<evidence type="ECO:0000313" key="1">
    <source>
        <dbReference type="Proteomes" id="UP000887579"/>
    </source>
</evidence>
<name>A0AC34FZB0_9BILA</name>